<evidence type="ECO:0000256" key="1">
    <source>
        <dbReference type="ARBA" id="ARBA00007626"/>
    </source>
</evidence>
<dbReference type="InterPro" id="IPR011990">
    <property type="entry name" value="TPR-like_helical_dom_sf"/>
</dbReference>
<evidence type="ECO:0000313" key="4">
    <source>
        <dbReference type="EMBL" id="KAK1402219.1"/>
    </source>
</evidence>
<sequence>MINVAEDVIEFMIRKGQYPNVVTLMDGYCLRGEVDEALAVLETMKRRGIVPNIHTYNILINGYCKKLKVDRAVDLFQQLPREGLSPTIYTYNTILQGYFLTGRHVEARKFFDEKMMLNKGLKINMVTCYTMLDGLFQNRYMDAAMSFFHVMQCNGITRYIGSYNIQINGLCKKGNFEKAKNIGSMTF</sequence>
<dbReference type="InterPro" id="IPR002885">
    <property type="entry name" value="PPR_rpt"/>
</dbReference>
<proteinExistence type="inferred from homology"/>
<feature type="repeat" description="PPR" evidence="3">
    <location>
        <begin position="87"/>
        <end position="123"/>
    </location>
</feature>
<reference evidence="4" key="1">
    <citation type="submission" date="2023-02" db="EMBL/GenBank/DDBJ databases">
        <title>Genome of toxic invasive species Heracleum sosnowskyi carries increased number of genes despite the absence of recent whole-genome duplications.</title>
        <authorList>
            <person name="Schelkunov M."/>
            <person name="Shtratnikova V."/>
            <person name="Makarenko M."/>
            <person name="Klepikova A."/>
            <person name="Omelchenko D."/>
            <person name="Novikova G."/>
            <person name="Obukhova E."/>
            <person name="Bogdanov V."/>
            <person name="Penin A."/>
            <person name="Logacheva M."/>
        </authorList>
    </citation>
    <scope>NUCLEOTIDE SEQUENCE</scope>
    <source>
        <strain evidence="4">Hsosn_3</strain>
        <tissue evidence="4">Leaf</tissue>
    </source>
</reference>
<evidence type="ECO:0000313" key="5">
    <source>
        <dbReference type="Proteomes" id="UP001237642"/>
    </source>
</evidence>
<dbReference type="PROSITE" id="PS51375">
    <property type="entry name" value="PPR"/>
    <property type="match status" value="4"/>
</dbReference>
<evidence type="ECO:0000256" key="2">
    <source>
        <dbReference type="ARBA" id="ARBA00022737"/>
    </source>
</evidence>
<dbReference type="NCBIfam" id="TIGR00756">
    <property type="entry name" value="PPR"/>
    <property type="match status" value="5"/>
</dbReference>
<dbReference type="Proteomes" id="UP001237642">
    <property type="component" value="Unassembled WGS sequence"/>
</dbReference>
<feature type="repeat" description="PPR" evidence="3">
    <location>
        <begin position="52"/>
        <end position="86"/>
    </location>
</feature>
<dbReference type="EMBL" id="JAUIZM010000001">
    <property type="protein sequence ID" value="KAK1402219.1"/>
    <property type="molecule type" value="Genomic_DNA"/>
</dbReference>
<accession>A0AAD8JDQ0</accession>
<name>A0AAD8JDQ0_9APIA</name>
<dbReference type="AlphaFoldDB" id="A0AAD8JDQ0"/>
<dbReference type="InterPro" id="IPR050872">
    <property type="entry name" value="PPR_P_subfamily"/>
</dbReference>
<comment type="caution">
    <text evidence="4">The sequence shown here is derived from an EMBL/GenBank/DDBJ whole genome shotgun (WGS) entry which is preliminary data.</text>
</comment>
<protein>
    <submittedName>
        <fullName evidence="4">Pentatricopeptide repeat-containing protein, mitochondrial-like</fullName>
    </submittedName>
</protein>
<feature type="repeat" description="PPR" evidence="3">
    <location>
        <begin position="17"/>
        <end position="51"/>
    </location>
</feature>
<feature type="repeat" description="PPR" evidence="3">
    <location>
        <begin position="124"/>
        <end position="158"/>
    </location>
</feature>
<evidence type="ECO:0000256" key="3">
    <source>
        <dbReference type="PROSITE-ProRule" id="PRU00708"/>
    </source>
</evidence>
<keyword evidence="5" id="KW-1185">Reference proteome</keyword>
<keyword evidence="2" id="KW-0677">Repeat</keyword>
<dbReference type="Gene3D" id="1.25.40.10">
    <property type="entry name" value="Tetratricopeptide repeat domain"/>
    <property type="match status" value="2"/>
</dbReference>
<comment type="similarity">
    <text evidence="1">Belongs to the PPR family. P subfamily.</text>
</comment>
<dbReference type="Pfam" id="PF01535">
    <property type="entry name" value="PPR"/>
    <property type="match status" value="1"/>
</dbReference>
<gene>
    <name evidence="4" type="ORF">POM88_001824</name>
</gene>
<reference evidence="4" key="2">
    <citation type="submission" date="2023-05" db="EMBL/GenBank/DDBJ databases">
        <authorList>
            <person name="Schelkunov M.I."/>
        </authorList>
    </citation>
    <scope>NUCLEOTIDE SEQUENCE</scope>
    <source>
        <strain evidence="4">Hsosn_3</strain>
        <tissue evidence="4">Leaf</tissue>
    </source>
</reference>
<dbReference type="Pfam" id="PF13041">
    <property type="entry name" value="PPR_2"/>
    <property type="match status" value="2"/>
</dbReference>
<dbReference type="PANTHER" id="PTHR46128:SF358">
    <property type="entry name" value="TETRATRICOPEPTIDE REPEAT (TPR)-LIKE SUPERFAMILY PROTEIN"/>
    <property type="match status" value="1"/>
</dbReference>
<dbReference type="PANTHER" id="PTHR46128">
    <property type="entry name" value="MITOCHONDRIAL GROUP I INTRON SPLICING FACTOR CCM1"/>
    <property type="match status" value="1"/>
</dbReference>
<organism evidence="4 5">
    <name type="scientific">Heracleum sosnowskyi</name>
    <dbReference type="NCBI Taxonomy" id="360622"/>
    <lineage>
        <taxon>Eukaryota</taxon>
        <taxon>Viridiplantae</taxon>
        <taxon>Streptophyta</taxon>
        <taxon>Embryophyta</taxon>
        <taxon>Tracheophyta</taxon>
        <taxon>Spermatophyta</taxon>
        <taxon>Magnoliopsida</taxon>
        <taxon>eudicotyledons</taxon>
        <taxon>Gunneridae</taxon>
        <taxon>Pentapetalae</taxon>
        <taxon>asterids</taxon>
        <taxon>campanulids</taxon>
        <taxon>Apiales</taxon>
        <taxon>Apiaceae</taxon>
        <taxon>Apioideae</taxon>
        <taxon>apioid superclade</taxon>
        <taxon>Tordylieae</taxon>
        <taxon>Tordyliinae</taxon>
        <taxon>Heracleum</taxon>
    </lineage>
</organism>